<sequence length="324" mass="37530">MKNLVFFLLLTYSFIANAQKFEYQVLFEGIGDNREYFSGKSMSQTILGSRGAFELGTSVDGHQIRAGLSHLYEFGSTIDFQQPKLILYYHYTDIKKDFYFGSFPRKGLIDFPLAMLTDTLLYYRPNIEGMLGEVRWGWGKQTAFVDWTSRQTDTKRETFMAGSSGEIKYKNLFIENYLLLYHHAGAAIDVPGDHIKDYLGYAVQGGYRLNKQAGFTGYIKTGILASVYRERSVTNGFILAKSMLSEIYMKYKNYAVKSVFHSGDGQRFYFGDPFYRVKSYMRTDVIWYFINHKNIKGRFNLSFHLIEGDDLDQSQQLSIVYYVK</sequence>
<evidence type="ECO:0000313" key="1">
    <source>
        <dbReference type="EMBL" id="VAW19644.1"/>
    </source>
</evidence>
<proteinExistence type="predicted"/>
<reference evidence="1" key="1">
    <citation type="submission" date="2018-06" db="EMBL/GenBank/DDBJ databases">
        <authorList>
            <person name="Zhirakovskaya E."/>
        </authorList>
    </citation>
    <scope>NUCLEOTIDE SEQUENCE</scope>
</reference>
<accession>A0A3B0UH82</accession>
<dbReference type="EMBL" id="UOEP01000102">
    <property type="protein sequence ID" value="VAW19644.1"/>
    <property type="molecule type" value="Genomic_DNA"/>
</dbReference>
<organism evidence="1">
    <name type="scientific">hydrothermal vent metagenome</name>
    <dbReference type="NCBI Taxonomy" id="652676"/>
    <lineage>
        <taxon>unclassified sequences</taxon>
        <taxon>metagenomes</taxon>
        <taxon>ecological metagenomes</taxon>
    </lineage>
</organism>
<gene>
    <name evidence="1" type="ORF">MNBD_BACTEROID01-1671</name>
</gene>
<protein>
    <submittedName>
        <fullName evidence="1">Uncharacterized protein</fullName>
    </submittedName>
</protein>
<dbReference type="AlphaFoldDB" id="A0A3B0UH82"/>
<name>A0A3B0UH82_9ZZZZ</name>